<feature type="transmembrane region" description="Helical" evidence="1">
    <location>
        <begin position="6"/>
        <end position="23"/>
    </location>
</feature>
<reference evidence="2" key="1">
    <citation type="journal article" date="2014" name="Front. Microbiol.">
        <title>High frequency of phylogenetically diverse reductive dehalogenase-homologous genes in deep subseafloor sedimentary metagenomes.</title>
        <authorList>
            <person name="Kawai M."/>
            <person name="Futagami T."/>
            <person name="Toyoda A."/>
            <person name="Takaki Y."/>
            <person name="Nishi S."/>
            <person name="Hori S."/>
            <person name="Arai W."/>
            <person name="Tsubouchi T."/>
            <person name="Morono Y."/>
            <person name="Uchiyama I."/>
            <person name="Ito T."/>
            <person name="Fujiyama A."/>
            <person name="Inagaki F."/>
            <person name="Takami H."/>
        </authorList>
    </citation>
    <scope>NUCLEOTIDE SEQUENCE</scope>
    <source>
        <strain evidence="2">Expedition CK06-06</strain>
    </source>
</reference>
<keyword evidence="1" id="KW-1133">Transmembrane helix</keyword>
<name>X1DIG7_9ZZZZ</name>
<organism evidence="2">
    <name type="scientific">marine sediment metagenome</name>
    <dbReference type="NCBI Taxonomy" id="412755"/>
    <lineage>
        <taxon>unclassified sequences</taxon>
        <taxon>metagenomes</taxon>
        <taxon>ecological metagenomes</taxon>
    </lineage>
</organism>
<dbReference type="EMBL" id="BART01033505">
    <property type="protein sequence ID" value="GAH08070.1"/>
    <property type="molecule type" value="Genomic_DNA"/>
</dbReference>
<sequence length="38" mass="4100">NFGLIFSVLSMASLPVIIFYLILARQFLKGLTSGALKG</sequence>
<evidence type="ECO:0000256" key="1">
    <source>
        <dbReference type="SAM" id="Phobius"/>
    </source>
</evidence>
<dbReference type="AlphaFoldDB" id="X1DIG7"/>
<feature type="non-terminal residue" evidence="2">
    <location>
        <position position="1"/>
    </location>
</feature>
<accession>X1DIG7</accession>
<evidence type="ECO:0000313" key="2">
    <source>
        <dbReference type="EMBL" id="GAH08070.1"/>
    </source>
</evidence>
<proteinExistence type="predicted"/>
<protein>
    <recommendedName>
        <fullName evidence="3">ABC transmembrane type-1 domain-containing protein</fullName>
    </recommendedName>
</protein>
<gene>
    <name evidence="2" type="ORF">S01H4_57553</name>
</gene>
<keyword evidence="1" id="KW-0812">Transmembrane</keyword>
<comment type="caution">
    <text evidence="2">The sequence shown here is derived from an EMBL/GenBank/DDBJ whole genome shotgun (WGS) entry which is preliminary data.</text>
</comment>
<keyword evidence="1" id="KW-0472">Membrane</keyword>
<evidence type="ECO:0008006" key="3">
    <source>
        <dbReference type="Google" id="ProtNLM"/>
    </source>
</evidence>